<organism evidence="2 3">
    <name type="scientific">Dietzia aerolata</name>
    <dbReference type="NCBI Taxonomy" id="595984"/>
    <lineage>
        <taxon>Bacteria</taxon>
        <taxon>Bacillati</taxon>
        <taxon>Actinomycetota</taxon>
        <taxon>Actinomycetes</taxon>
        <taxon>Mycobacteriales</taxon>
        <taxon>Dietziaceae</taxon>
        <taxon>Dietzia</taxon>
    </lineage>
</organism>
<protein>
    <submittedName>
        <fullName evidence="2">Uncharacterized protein</fullName>
    </submittedName>
</protein>
<dbReference type="RefSeq" id="WP_380023053.1">
    <property type="nucleotide sequence ID" value="NZ_JBHMDY010000002.1"/>
</dbReference>
<evidence type="ECO:0000256" key="1">
    <source>
        <dbReference type="SAM" id="Phobius"/>
    </source>
</evidence>
<keyword evidence="3" id="KW-1185">Reference proteome</keyword>
<sequence length="65" mass="6889">MATTSHTGLLRGFAHSLHPAGLALALMFFAAFGPDAAQMWVAILQPQGWTSADTDRVHAVLAGRE</sequence>
<gene>
    <name evidence="2" type="ORF">ACFFVD_03580</name>
</gene>
<keyword evidence="1" id="KW-0472">Membrane</keyword>
<evidence type="ECO:0000313" key="3">
    <source>
        <dbReference type="Proteomes" id="UP001589700"/>
    </source>
</evidence>
<comment type="caution">
    <text evidence="2">The sequence shown here is derived from an EMBL/GenBank/DDBJ whole genome shotgun (WGS) entry which is preliminary data.</text>
</comment>
<dbReference type="Proteomes" id="UP001589700">
    <property type="component" value="Unassembled WGS sequence"/>
</dbReference>
<keyword evidence="1" id="KW-1133">Transmembrane helix</keyword>
<name>A0ABV5JMC5_9ACTN</name>
<keyword evidence="1" id="KW-0812">Transmembrane</keyword>
<evidence type="ECO:0000313" key="2">
    <source>
        <dbReference type="EMBL" id="MFB9258874.1"/>
    </source>
</evidence>
<accession>A0ABV5JMC5</accession>
<feature type="transmembrane region" description="Helical" evidence="1">
    <location>
        <begin position="12"/>
        <end position="32"/>
    </location>
</feature>
<reference evidence="2 3" key="1">
    <citation type="submission" date="2024-09" db="EMBL/GenBank/DDBJ databases">
        <authorList>
            <person name="Sun Q."/>
            <person name="Mori K."/>
        </authorList>
    </citation>
    <scope>NUCLEOTIDE SEQUENCE [LARGE SCALE GENOMIC DNA]</scope>
    <source>
        <strain evidence="2 3">CCM 7659</strain>
    </source>
</reference>
<dbReference type="EMBL" id="JBHMDY010000002">
    <property type="protein sequence ID" value="MFB9258874.1"/>
    <property type="molecule type" value="Genomic_DNA"/>
</dbReference>
<proteinExistence type="predicted"/>